<keyword evidence="3" id="KW-0489">Methyltransferase</keyword>
<dbReference type="GO" id="GO:0032259">
    <property type="term" value="P:methylation"/>
    <property type="evidence" value="ECO:0007669"/>
    <property type="project" value="UniProtKB-KW"/>
</dbReference>
<accession>A0A2C6DPL3</accession>
<feature type="domain" description="Methyltransferase" evidence="2">
    <location>
        <begin position="91"/>
        <end position="185"/>
    </location>
</feature>
<gene>
    <name evidence="3" type="ORF">CRN84_15440</name>
</gene>
<keyword evidence="4" id="KW-1185">Reference proteome</keyword>
<dbReference type="CDD" id="cd02440">
    <property type="entry name" value="AdoMet_MTases"/>
    <property type="match status" value="1"/>
</dbReference>
<evidence type="ECO:0000256" key="1">
    <source>
        <dbReference type="ARBA" id="ARBA00022679"/>
    </source>
</evidence>
<evidence type="ECO:0000313" key="3">
    <source>
        <dbReference type="EMBL" id="PHI30633.1"/>
    </source>
</evidence>
<dbReference type="PANTHER" id="PTHR43861">
    <property type="entry name" value="TRANS-ACONITATE 2-METHYLTRANSFERASE-RELATED"/>
    <property type="match status" value="1"/>
</dbReference>
<comment type="caution">
    <text evidence="3">The sequence shown here is derived from an EMBL/GenBank/DDBJ whole genome shotgun (WGS) entry which is preliminary data.</text>
</comment>
<proteinExistence type="predicted"/>
<dbReference type="Gene3D" id="3.40.50.150">
    <property type="entry name" value="Vaccinia Virus protein VP39"/>
    <property type="match status" value="1"/>
</dbReference>
<dbReference type="InterPro" id="IPR029063">
    <property type="entry name" value="SAM-dependent_MTases_sf"/>
</dbReference>
<dbReference type="GO" id="GO:0008168">
    <property type="term" value="F:methyltransferase activity"/>
    <property type="evidence" value="ECO:0007669"/>
    <property type="project" value="UniProtKB-KW"/>
</dbReference>
<organism evidence="3 4">
    <name type="scientific">Budvicia aquatica</name>
    <dbReference type="NCBI Taxonomy" id="82979"/>
    <lineage>
        <taxon>Bacteria</taxon>
        <taxon>Pseudomonadati</taxon>
        <taxon>Pseudomonadota</taxon>
        <taxon>Gammaproteobacteria</taxon>
        <taxon>Enterobacterales</taxon>
        <taxon>Budviciaceae</taxon>
        <taxon>Budvicia</taxon>
    </lineage>
</organism>
<dbReference type="InterPro" id="IPR041698">
    <property type="entry name" value="Methyltransf_25"/>
</dbReference>
<dbReference type="STRING" id="1111728.GCA_000427805_00195"/>
<dbReference type="SUPFAM" id="SSF53335">
    <property type="entry name" value="S-adenosyl-L-methionine-dependent methyltransferases"/>
    <property type="match status" value="1"/>
</dbReference>
<reference evidence="4" key="1">
    <citation type="submission" date="2017-09" db="EMBL/GenBank/DDBJ databases">
        <title>FDA dAtabase for Regulatory Grade micrObial Sequences (FDA-ARGOS): Supporting development and validation of Infectious Disease Dx tests.</title>
        <authorList>
            <person name="Minogue T."/>
            <person name="Wolcott M."/>
            <person name="Wasieloski L."/>
            <person name="Aguilar W."/>
            <person name="Moore D."/>
            <person name="Tallon L."/>
            <person name="Sadzewicz L."/>
            <person name="Ott S."/>
            <person name="Zhao X."/>
            <person name="Nagaraj S."/>
            <person name="Vavikolanu K."/>
            <person name="Aluvathingal J."/>
            <person name="Nadendla S."/>
            <person name="Sichtig H."/>
        </authorList>
    </citation>
    <scope>NUCLEOTIDE SEQUENCE [LARGE SCALE GENOMIC DNA]</scope>
    <source>
        <strain evidence="4">FDAARGOS_387</strain>
    </source>
</reference>
<sequence length="300" mass="34618">MSYLTQVYCAYGINIISLMGNIMNLSQLMQLTQRPLPWESGDKIPWNEVEFSQRMLSSHLSQDHDWASRRATIIEQQLNWIVPRIPVGGRVLDLGCGPGLYTQRLAEQGFKCVGVDFSPASIAYAERQATEHRLDIHYHLQDLRTFDTAERFDLIMMTFGEFNVFRREEMVSVLRNVHRWLNPAGQFIVEVHQYDEVQRQGLADTSWDRAESGLFSIRPHVCLQENFWYQAESSAVTRYLIIDLESTNLTEYGATMQAYTDQQYGNLLRQAGLMRVNQVDDWPTGDTFANKLTAYLASKD</sequence>
<dbReference type="EMBL" id="PDDX01000001">
    <property type="protein sequence ID" value="PHI30633.1"/>
    <property type="molecule type" value="Genomic_DNA"/>
</dbReference>
<protein>
    <submittedName>
        <fullName evidence="3">Class I SAM-dependent methyltransferase</fullName>
    </submittedName>
</protein>
<dbReference type="AlphaFoldDB" id="A0A2C6DPL3"/>
<name>A0A2C6DPL3_9GAMM</name>
<evidence type="ECO:0000313" key="4">
    <source>
        <dbReference type="Proteomes" id="UP000224974"/>
    </source>
</evidence>
<dbReference type="Proteomes" id="UP000224974">
    <property type="component" value="Unassembled WGS sequence"/>
</dbReference>
<dbReference type="OrthoDB" id="9795085at2"/>
<evidence type="ECO:0000259" key="2">
    <source>
        <dbReference type="Pfam" id="PF13649"/>
    </source>
</evidence>
<dbReference type="Pfam" id="PF13649">
    <property type="entry name" value="Methyltransf_25"/>
    <property type="match status" value="1"/>
</dbReference>
<keyword evidence="1 3" id="KW-0808">Transferase</keyword>